<dbReference type="GO" id="GO:0015225">
    <property type="term" value="F:biotin transmembrane transporter activity"/>
    <property type="evidence" value="ECO:0007669"/>
    <property type="project" value="UniProtKB-UniRule"/>
</dbReference>
<keyword evidence="3" id="KW-0812">Transmembrane</keyword>
<dbReference type="GO" id="GO:0005886">
    <property type="term" value="C:plasma membrane"/>
    <property type="evidence" value="ECO:0007669"/>
    <property type="project" value="UniProtKB-SubCell"/>
</dbReference>
<evidence type="ECO:0000256" key="1">
    <source>
        <dbReference type="ARBA" id="ARBA00010692"/>
    </source>
</evidence>
<dbReference type="Proteomes" id="UP001145069">
    <property type="component" value="Unassembled WGS sequence"/>
</dbReference>
<protein>
    <recommendedName>
        <fullName evidence="2">Biotin transporter</fullName>
    </recommendedName>
</protein>
<feature type="transmembrane region" description="Helical" evidence="3">
    <location>
        <begin position="153"/>
        <end position="173"/>
    </location>
</feature>
<keyword evidence="5" id="KW-1185">Reference proteome</keyword>
<name>A0A9X3WEF3_9BACI</name>
<evidence type="ECO:0000313" key="5">
    <source>
        <dbReference type="Proteomes" id="UP001145069"/>
    </source>
</evidence>
<evidence type="ECO:0000313" key="4">
    <source>
        <dbReference type="EMBL" id="MDC3415904.1"/>
    </source>
</evidence>
<dbReference type="Pfam" id="PF02632">
    <property type="entry name" value="BioY"/>
    <property type="match status" value="1"/>
</dbReference>
<dbReference type="PANTHER" id="PTHR34295:SF1">
    <property type="entry name" value="BIOTIN TRANSPORTER BIOY"/>
    <property type="match status" value="1"/>
</dbReference>
<feature type="transmembrane region" description="Helical" evidence="3">
    <location>
        <begin position="12"/>
        <end position="41"/>
    </location>
</feature>
<keyword evidence="2" id="KW-1003">Cell membrane</keyword>
<dbReference type="AlphaFoldDB" id="A0A9X3WEF3"/>
<comment type="similarity">
    <text evidence="1 2">Belongs to the BioY family.</text>
</comment>
<gene>
    <name evidence="4" type="ORF">NC799_03145</name>
</gene>
<keyword evidence="2" id="KW-0813">Transport</keyword>
<dbReference type="EMBL" id="JAMQKC010000002">
    <property type="protein sequence ID" value="MDC3415904.1"/>
    <property type="molecule type" value="Genomic_DNA"/>
</dbReference>
<comment type="caution">
    <text evidence="4">The sequence shown here is derived from an EMBL/GenBank/DDBJ whole genome shotgun (WGS) entry which is preliminary data.</text>
</comment>
<proteinExistence type="inferred from homology"/>
<evidence type="ECO:0000256" key="2">
    <source>
        <dbReference type="PIRNR" id="PIRNR016661"/>
    </source>
</evidence>
<sequence>MKFRAIDLTMSAMFAALMAIGSNITSFLIVGGVPITLTTFFSILAGLLLGSRLGAVSMTVYALIGLAGAPVFANFSGGLSVMVSPTFGFILSYILVAFVVGKIAENRSSRTSFIFAAIVGLIINYGFGTNWMYFAYKWLASTDAISYKLAWTWMIVPLPKDIILTISAGVLALRLRKNIHKITNVFDKETIA</sequence>
<accession>A0A9X3WEF3</accession>
<keyword evidence="3" id="KW-1133">Transmembrane helix</keyword>
<dbReference type="Gene3D" id="1.10.1760.20">
    <property type="match status" value="1"/>
</dbReference>
<comment type="subcellular location">
    <subcellularLocation>
        <location evidence="2">Cell membrane</location>
        <topology evidence="2">Multi-pass membrane protein</topology>
    </subcellularLocation>
</comment>
<reference evidence="4" key="1">
    <citation type="submission" date="2022-06" db="EMBL/GenBank/DDBJ databases">
        <title>Aquibacillus sp. a new bacterium isolated from soil saline samples.</title>
        <authorList>
            <person name="Galisteo C."/>
            <person name="De La Haba R."/>
            <person name="Sanchez-Porro C."/>
            <person name="Ventosa A."/>
        </authorList>
    </citation>
    <scope>NUCLEOTIDE SEQUENCE</scope>
    <source>
        <strain evidence="4">3ASR75-54</strain>
    </source>
</reference>
<organism evidence="4 5">
    <name type="scientific">Aquibacillus salsiterrae</name>
    <dbReference type="NCBI Taxonomy" id="2950439"/>
    <lineage>
        <taxon>Bacteria</taxon>
        <taxon>Bacillati</taxon>
        <taxon>Bacillota</taxon>
        <taxon>Bacilli</taxon>
        <taxon>Bacillales</taxon>
        <taxon>Bacillaceae</taxon>
        <taxon>Aquibacillus</taxon>
    </lineage>
</organism>
<keyword evidence="2 3" id="KW-0472">Membrane</keyword>
<dbReference type="RefSeq" id="WP_272444878.1">
    <property type="nucleotide sequence ID" value="NZ_JAMQKC010000002.1"/>
</dbReference>
<feature type="transmembrane region" description="Helical" evidence="3">
    <location>
        <begin position="53"/>
        <end position="73"/>
    </location>
</feature>
<feature type="transmembrane region" description="Helical" evidence="3">
    <location>
        <begin position="113"/>
        <end position="133"/>
    </location>
</feature>
<dbReference type="PIRSF" id="PIRSF016661">
    <property type="entry name" value="BioY"/>
    <property type="match status" value="1"/>
</dbReference>
<feature type="transmembrane region" description="Helical" evidence="3">
    <location>
        <begin position="79"/>
        <end position="101"/>
    </location>
</feature>
<dbReference type="InterPro" id="IPR003784">
    <property type="entry name" value="BioY"/>
</dbReference>
<evidence type="ECO:0000256" key="3">
    <source>
        <dbReference type="SAM" id="Phobius"/>
    </source>
</evidence>
<dbReference type="PANTHER" id="PTHR34295">
    <property type="entry name" value="BIOTIN TRANSPORTER BIOY"/>
    <property type="match status" value="1"/>
</dbReference>